<keyword evidence="5" id="KW-0812">Transmembrane</keyword>
<feature type="transmembrane region" description="Helical" evidence="5">
    <location>
        <begin position="36"/>
        <end position="54"/>
    </location>
</feature>
<dbReference type="SMART" id="SM00342">
    <property type="entry name" value="HTH_ARAC"/>
    <property type="match status" value="1"/>
</dbReference>
<dbReference type="GO" id="GO:0043565">
    <property type="term" value="F:sequence-specific DNA binding"/>
    <property type="evidence" value="ECO:0007669"/>
    <property type="project" value="InterPro"/>
</dbReference>
<dbReference type="PANTHER" id="PTHR43280:SF29">
    <property type="entry name" value="ARAC-FAMILY TRANSCRIPTIONAL REGULATOR"/>
    <property type="match status" value="1"/>
</dbReference>
<feature type="domain" description="HTH araC/xylS-type" evidence="6">
    <location>
        <begin position="268"/>
        <end position="374"/>
    </location>
</feature>
<evidence type="ECO:0000256" key="1">
    <source>
        <dbReference type="ARBA" id="ARBA00023015"/>
    </source>
</evidence>
<feature type="transmembrane region" description="Helical" evidence="5">
    <location>
        <begin position="203"/>
        <end position="223"/>
    </location>
</feature>
<dbReference type="PROSITE" id="PS01124">
    <property type="entry name" value="HTH_ARAC_FAMILY_2"/>
    <property type="match status" value="1"/>
</dbReference>
<feature type="region of interest" description="Disordered" evidence="4">
    <location>
        <begin position="365"/>
        <end position="384"/>
    </location>
</feature>
<dbReference type="InterPro" id="IPR009057">
    <property type="entry name" value="Homeodomain-like_sf"/>
</dbReference>
<feature type="transmembrane region" description="Helical" evidence="5">
    <location>
        <begin position="6"/>
        <end position="24"/>
    </location>
</feature>
<dbReference type="Pfam" id="PF12833">
    <property type="entry name" value="HTH_18"/>
    <property type="match status" value="1"/>
</dbReference>
<sequence length="384" mass="42942">MSQTQTLILAIGAFQGLLLFTLLVSDKRVNYASKLLGLQCLLIATSFVLPLIVAAGESQFAWLIGLLVFLPACYGALTYLYCRTAITGSALKPSDMLHLLPLALCYLLNYDLLFSAEKALNFVTMAETTLLKHNLTKAVFYGQALVYATLLISMVSRYQAKAKQTLASYNPDIFRWLWSLTTFMVTIWGLKVLFYFISPAPMLNIMADCLLVIMIYAIAIMQWRNPGLFHIQQLATQLTTSHTTQKAQPDTTKHKPSADGLLDHDTRSDIFRMVQNQVRQQALYRDSQLTLVALAQQVGVSVHHLSETLNQFGGQNFNQFINEYRVAEVCAQLDHNSDRKLLDLALDAGFASKSSFNAIFKRHTGQSPSQYRSQSPDTADSAKF</sequence>
<feature type="compositionally biased region" description="Basic and acidic residues" evidence="4">
    <location>
        <begin position="251"/>
        <end position="261"/>
    </location>
</feature>
<dbReference type="OrthoDB" id="345413at2"/>
<dbReference type="SUPFAM" id="SSF46689">
    <property type="entry name" value="Homeodomain-like"/>
    <property type="match status" value="1"/>
</dbReference>
<feature type="compositionally biased region" description="Polar residues" evidence="4">
    <location>
        <begin position="365"/>
        <end position="378"/>
    </location>
</feature>
<dbReference type="AlphaFoldDB" id="A0A285ISH4"/>
<evidence type="ECO:0000256" key="3">
    <source>
        <dbReference type="ARBA" id="ARBA00023163"/>
    </source>
</evidence>
<dbReference type="EMBL" id="OBEB01000003">
    <property type="protein sequence ID" value="SNY50942.1"/>
    <property type="molecule type" value="Genomic_DNA"/>
</dbReference>
<keyword evidence="5" id="KW-1133">Transmembrane helix</keyword>
<accession>A0A285ISH4</accession>
<protein>
    <submittedName>
        <fullName evidence="7">Transcriptional regulator, AraC family</fullName>
    </submittedName>
</protein>
<dbReference type="PRINTS" id="PR00032">
    <property type="entry name" value="HTHARAC"/>
</dbReference>
<feature type="region of interest" description="Disordered" evidence="4">
    <location>
        <begin position="242"/>
        <end position="261"/>
    </location>
</feature>
<evidence type="ECO:0000313" key="8">
    <source>
        <dbReference type="Proteomes" id="UP000219353"/>
    </source>
</evidence>
<feature type="transmembrane region" description="Helical" evidence="5">
    <location>
        <begin position="135"/>
        <end position="155"/>
    </location>
</feature>
<dbReference type="InterPro" id="IPR018060">
    <property type="entry name" value="HTH_AraC"/>
</dbReference>
<keyword evidence="2" id="KW-0238">DNA-binding</keyword>
<dbReference type="PANTHER" id="PTHR43280">
    <property type="entry name" value="ARAC-FAMILY TRANSCRIPTIONAL REGULATOR"/>
    <property type="match status" value="1"/>
</dbReference>
<keyword evidence="5" id="KW-0472">Membrane</keyword>
<evidence type="ECO:0000256" key="4">
    <source>
        <dbReference type="SAM" id="MobiDB-lite"/>
    </source>
</evidence>
<dbReference type="Gene3D" id="1.10.10.60">
    <property type="entry name" value="Homeodomain-like"/>
    <property type="match status" value="2"/>
</dbReference>
<evidence type="ECO:0000256" key="2">
    <source>
        <dbReference type="ARBA" id="ARBA00023125"/>
    </source>
</evidence>
<proteinExistence type="predicted"/>
<name>A0A285ISH4_9GAMM</name>
<keyword evidence="3" id="KW-0804">Transcription</keyword>
<reference evidence="8" key="1">
    <citation type="submission" date="2017-09" db="EMBL/GenBank/DDBJ databases">
        <authorList>
            <person name="Varghese N."/>
            <person name="Submissions S."/>
        </authorList>
    </citation>
    <scope>NUCLEOTIDE SEQUENCE [LARGE SCALE GENOMIC DNA]</scope>
    <source>
        <strain evidence="8">CGMCC 1.12461</strain>
    </source>
</reference>
<evidence type="ECO:0000313" key="7">
    <source>
        <dbReference type="EMBL" id="SNY50942.1"/>
    </source>
</evidence>
<organism evidence="7 8">
    <name type="scientific">Arsukibacterium tuosuense</name>
    <dbReference type="NCBI Taxonomy" id="1323745"/>
    <lineage>
        <taxon>Bacteria</taxon>
        <taxon>Pseudomonadati</taxon>
        <taxon>Pseudomonadota</taxon>
        <taxon>Gammaproteobacteria</taxon>
        <taxon>Chromatiales</taxon>
        <taxon>Chromatiaceae</taxon>
        <taxon>Arsukibacterium</taxon>
    </lineage>
</organism>
<dbReference type="GO" id="GO:0003700">
    <property type="term" value="F:DNA-binding transcription factor activity"/>
    <property type="evidence" value="ECO:0007669"/>
    <property type="project" value="InterPro"/>
</dbReference>
<evidence type="ECO:0000256" key="5">
    <source>
        <dbReference type="SAM" id="Phobius"/>
    </source>
</evidence>
<dbReference type="InterPro" id="IPR020449">
    <property type="entry name" value="Tscrpt_reg_AraC-type_HTH"/>
</dbReference>
<feature type="transmembrane region" description="Helical" evidence="5">
    <location>
        <begin position="94"/>
        <end position="115"/>
    </location>
</feature>
<dbReference type="Proteomes" id="UP000219353">
    <property type="component" value="Unassembled WGS sequence"/>
</dbReference>
<feature type="transmembrane region" description="Helical" evidence="5">
    <location>
        <begin position="176"/>
        <end position="197"/>
    </location>
</feature>
<keyword evidence="1" id="KW-0805">Transcription regulation</keyword>
<evidence type="ECO:0000259" key="6">
    <source>
        <dbReference type="PROSITE" id="PS01124"/>
    </source>
</evidence>
<keyword evidence="8" id="KW-1185">Reference proteome</keyword>
<gene>
    <name evidence="7" type="ORF">SAMN06297280_1714</name>
</gene>
<dbReference type="PROSITE" id="PS00041">
    <property type="entry name" value="HTH_ARAC_FAMILY_1"/>
    <property type="match status" value="1"/>
</dbReference>
<feature type="transmembrane region" description="Helical" evidence="5">
    <location>
        <begin position="60"/>
        <end position="82"/>
    </location>
</feature>
<dbReference type="InterPro" id="IPR018062">
    <property type="entry name" value="HTH_AraC-typ_CS"/>
</dbReference>
<dbReference type="RefSeq" id="WP_097110985.1">
    <property type="nucleotide sequence ID" value="NZ_OBEB01000003.1"/>
</dbReference>